<dbReference type="InterPro" id="IPR006639">
    <property type="entry name" value="Preselin/SPP"/>
</dbReference>
<keyword evidence="2 5" id="KW-0812">Transmembrane</keyword>
<feature type="transmembrane region" description="Helical" evidence="5">
    <location>
        <begin position="223"/>
        <end position="245"/>
    </location>
</feature>
<gene>
    <name evidence="6" type="ORF">J4203_00720</name>
</gene>
<sequence>MNRGLVAQLVLLFLATQALGLFTADYLVREGVRATLVTDNPEDVENSLGLFAYILGFTAVLLVLIKFLKDQWLYWVFKCLETAAVFFASLLVFNAFTDSLLILLAAAALVVARLFFTANLWLRNLATVLSTAGAGALIGVSLGVWPVAVLLGLLCVYDYVAVFKTKHMVTLAKSVASKNLSFTYALPTKEHVFELGAGDMVMPLTFAASALAAAKTAHAFPLYWVPSAAVLVASLAGLLATLLYASKRAGKPLPALPLQGALMLAAWGATKLAGF</sequence>
<evidence type="ECO:0000256" key="3">
    <source>
        <dbReference type="ARBA" id="ARBA00022989"/>
    </source>
</evidence>
<evidence type="ECO:0000256" key="5">
    <source>
        <dbReference type="SAM" id="Phobius"/>
    </source>
</evidence>
<reference evidence="6" key="1">
    <citation type="submission" date="2021-03" db="EMBL/GenBank/DDBJ databases">
        <authorList>
            <person name="Jaffe A."/>
        </authorList>
    </citation>
    <scope>NUCLEOTIDE SEQUENCE</scope>
    <source>
        <strain evidence="6">RIFCSPLOWO2_01_FULL_58_19</strain>
    </source>
</reference>
<comment type="caution">
    <text evidence="6">The sequence shown here is derived from an EMBL/GenBank/DDBJ whole genome shotgun (WGS) entry which is preliminary data.</text>
</comment>
<dbReference type="AlphaFoldDB" id="A0A8T4L9Y0"/>
<comment type="subcellular location">
    <subcellularLocation>
        <location evidence="1">Endomembrane system</location>
        <topology evidence="1">Multi-pass membrane protein</topology>
    </subcellularLocation>
</comment>
<organism evidence="6 7">
    <name type="scientific">Candidatus Iainarchaeum sp</name>
    <dbReference type="NCBI Taxonomy" id="3101447"/>
    <lineage>
        <taxon>Archaea</taxon>
        <taxon>Candidatus Iainarchaeota</taxon>
        <taxon>Candidatus Iainarchaeia</taxon>
        <taxon>Candidatus Iainarchaeales</taxon>
        <taxon>Candidatus Iainarchaeaceae</taxon>
        <taxon>Candidatus Iainarchaeum</taxon>
    </lineage>
</organism>
<evidence type="ECO:0000313" key="7">
    <source>
        <dbReference type="Proteomes" id="UP000678237"/>
    </source>
</evidence>
<dbReference type="InterPro" id="IPR010545">
    <property type="entry name" value="SPP"/>
</dbReference>
<feature type="transmembrane region" description="Helical" evidence="5">
    <location>
        <begin position="44"/>
        <end position="65"/>
    </location>
</feature>
<dbReference type="SMART" id="SM00730">
    <property type="entry name" value="PSN"/>
    <property type="match status" value="1"/>
</dbReference>
<feature type="transmembrane region" description="Helical" evidence="5">
    <location>
        <begin position="99"/>
        <end position="122"/>
    </location>
</feature>
<dbReference type="Pfam" id="PF06550">
    <property type="entry name" value="SPP"/>
    <property type="match status" value="1"/>
</dbReference>
<evidence type="ECO:0000313" key="6">
    <source>
        <dbReference type="EMBL" id="MBS3062369.1"/>
    </source>
</evidence>
<keyword evidence="4 5" id="KW-0472">Membrane</keyword>
<dbReference type="Gene3D" id="1.10.472.100">
    <property type="entry name" value="Presenilin"/>
    <property type="match status" value="1"/>
</dbReference>
<evidence type="ECO:0000256" key="2">
    <source>
        <dbReference type="ARBA" id="ARBA00022692"/>
    </source>
</evidence>
<evidence type="ECO:0000256" key="4">
    <source>
        <dbReference type="ARBA" id="ARBA00023136"/>
    </source>
</evidence>
<dbReference type="GO" id="GO:0016020">
    <property type="term" value="C:membrane"/>
    <property type="evidence" value="ECO:0007669"/>
    <property type="project" value="InterPro"/>
</dbReference>
<dbReference type="EMBL" id="JAGVWE010000002">
    <property type="protein sequence ID" value="MBS3062369.1"/>
    <property type="molecule type" value="Genomic_DNA"/>
</dbReference>
<dbReference type="GO" id="GO:0042500">
    <property type="term" value="F:aspartic endopeptidase activity, intramembrane cleaving"/>
    <property type="evidence" value="ECO:0007669"/>
    <property type="project" value="InterPro"/>
</dbReference>
<accession>A0A8T4L9Y0</accession>
<dbReference type="GO" id="GO:0012505">
    <property type="term" value="C:endomembrane system"/>
    <property type="evidence" value="ECO:0007669"/>
    <property type="project" value="UniProtKB-SubCell"/>
</dbReference>
<evidence type="ECO:0008006" key="8">
    <source>
        <dbReference type="Google" id="ProtNLM"/>
    </source>
</evidence>
<reference evidence="6" key="2">
    <citation type="submission" date="2021-05" db="EMBL/GenBank/DDBJ databases">
        <title>Protein family content uncovers lineage relationships and bacterial pathway maintenance mechanisms in DPANN archaea.</title>
        <authorList>
            <person name="Castelle C.J."/>
            <person name="Meheust R."/>
            <person name="Jaffe A.L."/>
            <person name="Seitz K."/>
            <person name="Gong X."/>
            <person name="Baker B.J."/>
            <person name="Banfield J.F."/>
        </authorList>
    </citation>
    <scope>NUCLEOTIDE SEQUENCE</scope>
    <source>
        <strain evidence="6">RIFCSPLOWO2_01_FULL_58_19</strain>
    </source>
</reference>
<name>A0A8T4L9Y0_9ARCH</name>
<feature type="transmembrane region" description="Helical" evidence="5">
    <location>
        <begin position="72"/>
        <end position="93"/>
    </location>
</feature>
<protein>
    <recommendedName>
        <fullName evidence="8">Signal-peptide peptidase, presenilin aspartyl protease</fullName>
    </recommendedName>
</protein>
<dbReference type="Proteomes" id="UP000678237">
    <property type="component" value="Unassembled WGS sequence"/>
</dbReference>
<keyword evidence="3 5" id="KW-1133">Transmembrane helix</keyword>
<evidence type="ECO:0000256" key="1">
    <source>
        <dbReference type="ARBA" id="ARBA00004127"/>
    </source>
</evidence>
<feature type="transmembrane region" description="Helical" evidence="5">
    <location>
        <begin position="134"/>
        <end position="160"/>
    </location>
</feature>
<proteinExistence type="predicted"/>
<dbReference type="InterPro" id="IPR042524">
    <property type="entry name" value="Presenilin_C"/>
</dbReference>